<dbReference type="EMBL" id="NSIT01000050">
    <property type="protein sequence ID" value="PJE79740.1"/>
    <property type="molecule type" value="Genomic_DNA"/>
</dbReference>
<name>A0A2H9T931_9ZZZZ</name>
<accession>A0A2H9T931</accession>
<sequence length="159" mass="17852">MVIDIGIPDDGNSFTVFEFQDFSASSIIPDAQTLHLPKGMDLDKNHMACWPPMQVYSEKIRKAVVGMASGTVLTQFHSILAKGTEGCLFLNMYGNAITHFLLMKQEILVSNRCIEGKILLSSGLFPNLLNHLFGFEKIMNELAAFIFRQVKTHKKDQPF</sequence>
<gene>
    <name evidence="1" type="ORF">CI610_01276</name>
</gene>
<organism evidence="1">
    <name type="scientific">invertebrate metagenome</name>
    <dbReference type="NCBI Taxonomy" id="1711999"/>
    <lineage>
        <taxon>unclassified sequences</taxon>
        <taxon>metagenomes</taxon>
        <taxon>organismal metagenomes</taxon>
    </lineage>
</organism>
<comment type="caution">
    <text evidence="1">The sequence shown here is derived from an EMBL/GenBank/DDBJ whole genome shotgun (WGS) entry which is preliminary data.</text>
</comment>
<protein>
    <submittedName>
        <fullName evidence="1">Uncharacterized protein</fullName>
    </submittedName>
</protein>
<proteinExistence type="predicted"/>
<dbReference type="AlphaFoldDB" id="A0A2H9T931"/>
<reference evidence="1" key="1">
    <citation type="journal article" date="2017" name="Appl. Environ. Microbiol.">
        <title>Molecular characterization of an Endozoicomonas-like organism causing infection in king scallop Pecten maximus L.</title>
        <authorList>
            <person name="Cano I."/>
            <person name="van Aerle R."/>
            <person name="Ross S."/>
            <person name="Verner-Jeffreys D.W."/>
            <person name="Paley R.K."/>
            <person name="Rimmer G."/>
            <person name="Ryder D."/>
            <person name="Hooper P."/>
            <person name="Stone D."/>
            <person name="Feist S.W."/>
        </authorList>
    </citation>
    <scope>NUCLEOTIDE SEQUENCE</scope>
</reference>
<evidence type="ECO:0000313" key="1">
    <source>
        <dbReference type="EMBL" id="PJE79740.1"/>
    </source>
</evidence>